<accession>A0A5R9HD57</accession>
<dbReference type="Proteomes" id="UP000308001">
    <property type="component" value="Unassembled WGS sequence"/>
</dbReference>
<comment type="caution">
    <text evidence="2">The sequence shown here is derived from an EMBL/GenBank/DDBJ whole genome shotgun (WGS) entry which is preliminary data.</text>
</comment>
<evidence type="ECO:0000259" key="1">
    <source>
        <dbReference type="Pfam" id="PF00174"/>
    </source>
</evidence>
<dbReference type="AlphaFoldDB" id="A0A5R9HD57"/>
<evidence type="ECO:0000313" key="2">
    <source>
        <dbReference type="EMBL" id="TLS72669.1"/>
    </source>
</evidence>
<feature type="domain" description="Oxidoreductase molybdopterin-binding" evidence="1">
    <location>
        <begin position="26"/>
        <end position="165"/>
    </location>
</feature>
<dbReference type="SUPFAM" id="SSF56524">
    <property type="entry name" value="Oxidoreductase molybdopterin-binding domain"/>
    <property type="match status" value="1"/>
</dbReference>
<name>A0A5R9HD57_9BACT</name>
<proteinExistence type="predicted"/>
<dbReference type="EMBL" id="VBUF01000002">
    <property type="protein sequence ID" value="TLS72669.1"/>
    <property type="molecule type" value="Genomic_DNA"/>
</dbReference>
<reference evidence="2 3" key="1">
    <citation type="submission" date="2019-05" db="EMBL/GenBank/DDBJ databases">
        <title>Arcobacter cibarius and Arcobacter thereius providing challenges in identification an antibiotic susceptibility and Quinolone resistance.</title>
        <authorList>
            <person name="Busch A."/>
            <person name="Hanel I."/>
            <person name="Hotzel H."/>
            <person name="Tomaso H."/>
        </authorList>
    </citation>
    <scope>NUCLEOTIDE SEQUENCE [LARGE SCALE GENOMIC DNA]</scope>
    <source>
        <strain evidence="2 3">17CS1191_2</strain>
    </source>
</reference>
<sequence>MRSLAFLLLLSLFLFSNENNYKVSKNLEISGLVLNKLNLDVKELEKLSYFKSGSTPVICMSSETKDNVKSYEGVLLKDLLDKAVIDINSRKDFNKIYIQAISSDGYEAIFSYNEIFNTKLGDNIIVFYKKNGKYLEDYQGKIALISIDDIRNGPRHIKWLEKIIVGKI</sequence>
<dbReference type="Pfam" id="PF00174">
    <property type="entry name" value="Oxidored_molyb"/>
    <property type="match status" value="1"/>
</dbReference>
<protein>
    <recommendedName>
        <fullName evidence="1">Oxidoreductase molybdopterin-binding domain-containing protein</fullName>
    </recommendedName>
</protein>
<dbReference type="Gene3D" id="3.90.420.10">
    <property type="entry name" value="Oxidoreductase, molybdopterin-binding domain"/>
    <property type="match status" value="1"/>
</dbReference>
<organism evidence="2 3">
    <name type="scientific">Aliarcobacter thereius</name>
    <dbReference type="NCBI Taxonomy" id="544718"/>
    <lineage>
        <taxon>Bacteria</taxon>
        <taxon>Pseudomonadati</taxon>
        <taxon>Campylobacterota</taxon>
        <taxon>Epsilonproteobacteria</taxon>
        <taxon>Campylobacterales</taxon>
        <taxon>Arcobacteraceae</taxon>
        <taxon>Aliarcobacter</taxon>
    </lineage>
</organism>
<dbReference type="InterPro" id="IPR036374">
    <property type="entry name" value="OxRdtase_Mopterin-bd_sf"/>
</dbReference>
<gene>
    <name evidence="2" type="ORF">FE246_04605</name>
</gene>
<dbReference type="InterPro" id="IPR000572">
    <property type="entry name" value="OxRdtase_Mopterin-bd_dom"/>
</dbReference>
<dbReference type="RefSeq" id="WP_138142819.1">
    <property type="nucleotide sequence ID" value="NZ_VBUF01000002.1"/>
</dbReference>
<evidence type="ECO:0000313" key="3">
    <source>
        <dbReference type="Proteomes" id="UP000308001"/>
    </source>
</evidence>